<reference evidence="3 4" key="1">
    <citation type="journal article" date="2023" name="Commun. Biol.">
        <title>Genome analysis of Parmales, the sister group of diatoms, reveals the evolutionary specialization of diatoms from phago-mixotrophs to photoautotrophs.</title>
        <authorList>
            <person name="Ban H."/>
            <person name="Sato S."/>
            <person name="Yoshikawa S."/>
            <person name="Yamada K."/>
            <person name="Nakamura Y."/>
            <person name="Ichinomiya M."/>
            <person name="Sato N."/>
            <person name="Blanc-Mathieu R."/>
            <person name="Endo H."/>
            <person name="Kuwata A."/>
            <person name="Ogata H."/>
        </authorList>
    </citation>
    <scope>NUCLEOTIDE SEQUENCE [LARGE SCALE GENOMIC DNA]</scope>
</reference>
<sequence>MPTASLYHSLISRRYARGPFFLTVLLSLLFLTQLHNPSPFPSDLVLHIVPHTHLDPGWRQTSHDTYITTATPIYKQVLLELLLDPRRTFTMEPLFFFTKFLASTRSTPISTISTYSSPVEMYNAAVVEGLAFRASSLEPGLQRAAASGASLSASFSAPDASRLWTWKLVDPVHLSSIAAVLHDHEGKGDESRKNALTALLTETPELRAVALLFRYDITSPAHDSAGAVLTAPPPSASDISRPALASFLRQYDSSLSTLLSLSRLGRSSAPRAWEEKSLAALLAAANDVCGAAECAYKCDAILQ</sequence>
<dbReference type="Gene3D" id="3.20.110.10">
    <property type="entry name" value="Glycoside hydrolase 38, N terminal domain"/>
    <property type="match status" value="1"/>
</dbReference>
<gene>
    <name evidence="3" type="ORF">TeGR_g14528</name>
</gene>
<feature type="signal peptide" evidence="1">
    <location>
        <begin position="1"/>
        <end position="34"/>
    </location>
</feature>
<evidence type="ECO:0000256" key="1">
    <source>
        <dbReference type="SAM" id="SignalP"/>
    </source>
</evidence>
<dbReference type="SUPFAM" id="SSF88713">
    <property type="entry name" value="Glycoside hydrolase/deacetylase"/>
    <property type="match status" value="1"/>
</dbReference>
<keyword evidence="1" id="KW-0732">Signal</keyword>
<feature type="domain" description="Glycoside hydrolase family 38 N-terminal" evidence="2">
    <location>
        <begin position="46"/>
        <end position="101"/>
    </location>
</feature>
<protein>
    <recommendedName>
        <fullName evidence="2">Glycoside hydrolase family 38 N-terminal domain-containing protein</fullName>
    </recommendedName>
</protein>
<keyword evidence="4" id="KW-1185">Reference proteome</keyword>
<dbReference type="InterPro" id="IPR000602">
    <property type="entry name" value="Glyco_hydro_38_N"/>
</dbReference>
<dbReference type="EMBL" id="BRYB01001199">
    <property type="protein sequence ID" value="GMI20310.1"/>
    <property type="molecule type" value="Genomic_DNA"/>
</dbReference>
<organism evidence="3 4">
    <name type="scientific">Tetraparma gracilis</name>
    <dbReference type="NCBI Taxonomy" id="2962635"/>
    <lineage>
        <taxon>Eukaryota</taxon>
        <taxon>Sar</taxon>
        <taxon>Stramenopiles</taxon>
        <taxon>Ochrophyta</taxon>
        <taxon>Bolidophyceae</taxon>
        <taxon>Parmales</taxon>
        <taxon>Triparmaceae</taxon>
        <taxon>Tetraparma</taxon>
    </lineage>
</organism>
<feature type="chain" id="PRO_5045277552" description="Glycoside hydrolase family 38 N-terminal domain-containing protein" evidence="1">
    <location>
        <begin position="35"/>
        <end position="303"/>
    </location>
</feature>
<dbReference type="InterPro" id="IPR011330">
    <property type="entry name" value="Glyco_hydro/deAcase_b/a-brl"/>
</dbReference>
<evidence type="ECO:0000313" key="3">
    <source>
        <dbReference type="EMBL" id="GMI20310.1"/>
    </source>
</evidence>
<evidence type="ECO:0000313" key="4">
    <source>
        <dbReference type="Proteomes" id="UP001165060"/>
    </source>
</evidence>
<evidence type="ECO:0000259" key="2">
    <source>
        <dbReference type="Pfam" id="PF01074"/>
    </source>
</evidence>
<dbReference type="InterPro" id="IPR027291">
    <property type="entry name" value="Glyco_hydro_38_N_sf"/>
</dbReference>
<proteinExistence type="predicted"/>
<comment type="caution">
    <text evidence="3">The sequence shown here is derived from an EMBL/GenBank/DDBJ whole genome shotgun (WGS) entry which is preliminary data.</text>
</comment>
<dbReference type="Proteomes" id="UP001165060">
    <property type="component" value="Unassembled WGS sequence"/>
</dbReference>
<dbReference type="Pfam" id="PF01074">
    <property type="entry name" value="Glyco_hydro_38N"/>
    <property type="match status" value="1"/>
</dbReference>
<accession>A0ABQ6M6C7</accession>
<feature type="non-terminal residue" evidence="3">
    <location>
        <position position="303"/>
    </location>
</feature>
<name>A0ABQ6M6C7_9STRA</name>